<proteinExistence type="predicted"/>
<dbReference type="Pfam" id="PF13148">
    <property type="entry name" value="DUF3987"/>
    <property type="match status" value="1"/>
</dbReference>
<dbReference type="EMBL" id="JAVREK010000020">
    <property type="protein sequence ID" value="MDT0303984.1"/>
    <property type="molecule type" value="Genomic_DNA"/>
</dbReference>
<accession>A0ABU2KXF6</accession>
<gene>
    <name evidence="2" type="ORF">RM446_17855</name>
</gene>
<dbReference type="InterPro" id="IPR025048">
    <property type="entry name" value="DUF3987"/>
</dbReference>
<evidence type="ECO:0000313" key="3">
    <source>
        <dbReference type="Proteomes" id="UP001183226"/>
    </source>
</evidence>
<dbReference type="Proteomes" id="UP001183226">
    <property type="component" value="Unassembled WGS sequence"/>
</dbReference>
<feature type="region of interest" description="Disordered" evidence="1">
    <location>
        <begin position="18"/>
        <end position="39"/>
    </location>
</feature>
<name>A0ABU2KXF6_9ACTN</name>
<comment type="caution">
    <text evidence="2">The sequence shown here is derived from an EMBL/GenBank/DDBJ whole genome shotgun (WGS) entry which is preliminary data.</text>
</comment>
<evidence type="ECO:0000256" key="1">
    <source>
        <dbReference type="SAM" id="MobiDB-lite"/>
    </source>
</evidence>
<reference evidence="3" key="1">
    <citation type="submission" date="2023-07" db="EMBL/GenBank/DDBJ databases">
        <title>30 novel species of actinomycetes from the DSMZ collection.</title>
        <authorList>
            <person name="Nouioui I."/>
        </authorList>
    </citation>
    <scope>NUCLEOTIDE SEQUENCE [LARGE SCALE GENOMIC DNA]</scope>
    <source>
        <strain evidence="3">DSM 45055</strain>
    </source>
</reference>
<keyword evidence="3" id="KW-1185">Reference proteome</keyword>
<evidence type="ECO:0000313" key="2">
    <source>
        <dbReference type="EMBL" id="MDT0303984.1"/>
    </source>
</evidence>
<dbReference type="RefSeq" id="WP_311546478.1">
    <property type="nucleotide sequence ID" value="NZ_JAVREK010000020.1"/>
</dbReference>
<sequence length="527" mass="56108">MSSAEDILNGLNADGVLADLHGQHPTTQPEPAQWEAPVPLGTTRRLPAFPTEELPDWVAAMVAGIAEETQTPADLAGCISLAALSTAAGGRALVQVRGTYTEPVNLFTVVAMPPASRKSAVFRAMCAPLLQAEKDLAERIRPQITEAKLARELAASAAEKAKQQAAASNGAPDKLAEASDAAVAIDQIKVPVEPQLVADDVTPETAASILTEQGGRLAVLSAEGGIFQILAGRYSGTPNFDLFLKGHAGDMLRVDRKGRAAEHVDSAILTLGLAVQPEVITEIATGPGFRGKGLLGRFLYALPESNVGRRKVDPDPCPDDVVRSYGERLQRMVNALFDWQDDPIRLQLSPEADQQRIDYAAAIEPRLHAQTGDLGHVADWAGKSVGAIVRMAGLIHLAANPVDGYRQPISGETMAAAVRLGEYFTAHALAAFDHMGADPEAEKAQLVKDWLSRKKPTRFTVREAFNGLPRGTFRKVADLQPALELLESHGWIRAEPRPVPSAKGGRPPSPAYEVHPELLGAHSGPGA</sequence>
<protein>
    <submittedName>
        <fullName evidence="2">YfjI family protein</fullName>
    </submittedName>
</protein>
<feature type="region of interest" description="Disordered" evidence="1">
    <location>
        <begin position="496"/>
        <end position="527"/>
    </location>
</feature>
<organism evidence="2 3">
    <name type="scientific">Streptomonospora wellingtoniae</name>
    <dbReference type="NCBI Taxonomy" id="3075544"/>
    <lineage>
        <taxon>Bacteria</taxon>
        <taxon>Bacillati</taxon>
        <taxon>Actinomycetota</taxon>
        <taxon>Actinomycetes</taxon>
        <taxon>Streptosporangiales</taxon>
        <taxon>Nocardiopsidaceae</taxon>
        <taxon>Streptomonospora</taxon>
    </lineage>
</organism>